<evidence type="ECO:0000256" key="8">
    <source>
        <dbReference type="NCBIfam" id="TIGR00209"/>
    </source>
</evidence>
<dbReference type="InterPro" id="IPR001937">
    <property type="entry name" value="GalP_UDPtransf1"/>
</dbReference>
<evidence type="ECO:0000313" key="13">
    <source>
        <dbReference type="EMBL" id="KKC30692.1"/>
    </source>
</evidence>
<gene>
    <name evidence="13" type="ORF">CDSM653_00265</name>
</gene>
<evidence type="ECO:0000256" key="3">
    <source>
        <dbReference type="ARBA" id="ARBA00022695"/>
    </source>
</evidence>
<keyword evidence="4 10" id="KW-0479">Metal-binding</keyword>
<name>A0A0F5PPU4_9THEO</name>
<feature type="binding site" evidence="10">
    <location>
        <position position="55"/>
    </location>
    <ligand>
        <name>Zn(2+)</name>
        <dbReference type="ChEBI" id="CHEBI:29105"/>
    </ligand>
</feature>
<dbReference type="GO" id="GO:0008270">
    <property type="term" value="F:zinc ion binding"/>
    <property type="evidence" value="ECO:0007669"/>
    <property type="project" value="InterPro"/>
</dbReference>
<evidence type="ECO:0000256" key="1">
    <source>
        <dbReference type="ARBA" id="ARBA00010951"/>
    </source>
</evidence>
<keyword evidence="6" id="KW-0299">Galactose metabolism</keyword>
<dbReference type="EC" id="2.7.7.12" evidence="8"/>
<dbReference type="PANTHER" id="PTHR42763">
    <property type="entry name" value="ADP-GLUCOSE PHOSPHORYLASE"/>
    <property type="match status" value="1"/>
</dbReference>
<feature type="binding site" evidence="10">
    <location>
        <position position="52"/>
    </location>
    <ligand>
        <name>Zn(2+)</name>
        <dbReference type="ChEBI" id="CHEBI:29105"/>
    </ligand>
</feature>
<evidence type="ECO:0000256" key="9">
    <source>
        <dbReference type="PIRSR" id="PIRSR000808-1"/>
    </source>
</evidence>
<dbReference type="EMBL" id="ABXP02000027">
    <property type="protein sequence ID" value="KKC30692.1"/>
    <property type="molecule type" value="Genomic_DNA"/>
</dbReference>
<dbReference type="InterPro" id="IPR005849">
    <property type="entry name" value="GalP_Utransf_N"/>
</dbReference>
<dbReference type="NCBIfam" id="TIGR00209">
    <property type="entry name" value="galT_1"/>
    <property type="match status" value="1"/>
</dbReference>
<dbReference type="InterPro" id="IPR036265">
    <property type="entry name" value="HIT-like_sf"/>
</dbReference>
<dbReference type="Proteomes" id="UP000010146">
    <property type="component" value="Unassembled WGS sequence"/>
</dbReference>
<dbReference type="SUPFAM" id="SSF54197">
    <property type="entry name" value="HIT-like"/>
    <property type="match status" value="2"/>
</dbReference>
<keyword evidence="2 13" id="KW-0808">Transferase</keyword>
<dbReference type="GO" id="GO:0008108">
    <property type="term" value="F:UDP-glucose:hexose-1-phosphate uridylyltransferase activity"/>
    <property type="evidence" value="ECO:0007669"/>
    <property type="project" value="UniProtKB-UniRule"/>
</dbReference>
<evidence type="ECO:0000256" key="2">
    <source>
        <dbReference type="ARBA" id="ARBA00022679"/>
    </source>
</evidence>
<dbReference type="Pfam" id="PF01087">
    <property type="entry name" value="GalP_UDP_transf"/>
    <property type="match status" value="1"/>
</dbReference>
<dbReference type="Pfam" id="PF02744">
    <property type="entry name" value="GalP_UDP_tr_C"/>
    <property type="match status" value="1"/>
</dbReference>
<dbReference type="PIRSF" id="PIRSF000808">
    <property type="entry name" value="GalT"/>
    <property type="match status" value="1"/>
</dbReference>
<comment type="cofactor">
    <cofactor evidence="10">
        <name>Zn(2+)</name>
        <dbReference type="ChEBI" id="CHEBI:29105"/>
    </cofactor>
    <text evidence="10">Binds 1 zinc ion per subunit.</text>
</comment>
<feature type="binding site" evidence="10">
    <location>
        <position position="170"/>
    </location>
    <ligand>
        <name>Zn(2+)</name>
        <dbReference type="ChEBI" id="CHEBI:29105"/>
    </ligand>
</feature>
<evidence type="ECO:0000256" key="5">
    <source>
        <dbReference type="ARBA" id="ARBA00022833"/>
    </source>
</evidence>
<feature type="domain" description="Galactose-1-phosphate uridyl transferase N-terminal" evidence="11">
    <location>
        <begin position="11"/>
        <end position="182"/>
    </location>
</feature>
<feature type="binding site" evidence="10">
    <location>
        <position position="119"/>
    </location>
    <ligand>
        <name>Zn(2+)</name>
        <dbReference type="ChEBI" id="CHEBI:29105"/>
    </ligand>
</feature>
<keyword evidence="7" id="KW-0119">Carbohydrate metabolism</keyword>
<reference evidence="14" key="3">
    <citation type="submission" date="2015-02" db="EMBL/GenBank/DDBJ databases">
        <title>Genome analysis of three genomes within the thermophilic hydrogenogenic bacterial species Caldanaerobacter subterraneus.</title>
        <authorList>
            <person name="Sant'Anna F.H."/>
            <person name="Lebedinsky A."/>
            <person name="Sokolova T."/>
            <person name="Robb F.T."/>
            <person name="Gonzalez J.M."/>
        </authorList>
    </citation>
    <scope>NUCLEOTIDE SEQUENCE [LARGE SCALE GENOMIC DNA]</scope>
    <source>
        <strain evidence="14">DSM 12653</strain>
    </source>
</reference>
<dbReference type="GO" id="GO:0006012">
    <property type="term" value="P:galactose metabolic process"/>
    <property type="evidence" value="ECO:0007669"/>
    <property type="project" value="UniProtKB-UniRule"/>
</dbReference>
<evidence type="ECO:0000256" key="4">
    <source>
        <dbReference type="ARBA" id="ARBA00022723"/>
    </source>
</evidence>
<keyword evidence="5 10" id="KW-0862">Zinc</keyword>
<reference evidence="13 14" key="2">
    <citation type="journal article" date="2015" name="BMC Genomics">
        <title>Analysis of three genomes within the thermophilic bacterial species Caldanaerobacter subterraneus with a focus on carbon monoxide dehydrogenase evolution and hydrolase diversity.</title>
        <authorList>
            <person name="Sant'Anna F.H."/>
            <person name="Lebedinsky A.V."/>
            <person name="Sokolova T.G."/>
            <person name="Robb F.T."/>
            <person name="Gonzalez J.M."/>
        </authorList>
    </citation>
    <scope>NUCLEOTIDE SEQUENCE [LARGE SCALE GENOMIC DNA]</scope>
    <source>
        <strain evidence="13 14">DSM 12653</strain>
    </source>
</reference>
<dbReference type="PANTHER" id="PTHR42763:SF2">
    <property type="entry name" value="ADP-GLUCOSE PHOSPHORYLASE"/>
    <property type="match status" value="1"/>
</dbReference>
<protein>
    <recommendedName>
        <fullName evidence="8">Galactose-1-phosphate uridylyltransferase</fullName>
        <ecNumber evidence="8">2.7.7.12</ecNumber>
    </recommendedName>
</protein>
<feature type="active site" description="Tele-UMP-histidine intermediate" evidence="9">
    <location>
        <position position="172"/>
    </location>
</feature>
<comment type="similarity">
    <text evidence="1">Belongs to the galactose-1-phosphate uridylyltransferase type 1 family.</text>
</comment>
<sequence>MDKEISRIGENTMSEIRFDLVTGKMVIIAVERAKRPHDFAIAHQEKKGSKDCPFCPRNENMTPPSLVEIKDGQGKWLVRGFTNKFAALNTEVKEIDVPSLYRGEYGYGVAEVIVESPYHDVTFGNLTLEQMKRVFHAIIERYRSIVKDEKIKYVQVFKNFGPRGGASLEHGHWQVIAIPFIPELVNREVEGTQEYIKKERKCPYCEIIEYEREAGVRLIGENEKFVAIAPYASQYPYESWIIPKEHQEKFEEIDEDSLSKFVEILKPLIEKYEKEFEMPPYNIVLHTLPPRDIRNYHWHIEIAPRLTIAAGFELGTGVHINPVSPELAASILKLQNL</sequence>
<evidence type="ECO:0000313" key="14">
    <source>
        <dbReference type="Proteomes" id="UP000010146"/>
    </source>
</evidence>
<evidence type="ECO:0000259" key="11">
    <source>
        <dbReference type="Pfam" id="PF01087"/>
    </source>
</evidence>
<feature type="domain" description="Galactose-1-phosphate uridyl transferase C-terminal" evidence="12">
    <location>
        <begin position="192"/>
        <end position="302"/>
    </location>
</feature>
<comment type="caution">
    <text evidence="13">The sequence shown here is derived from an EMBL/GenBank/DDBJ whole genome shotgun (WGS) entry which is preliminary data.</text>
</comment>
<keyword evidence="3 13" id="KW-0548">Nucleotidyltransferase</keyword>
<accession>A0A0F5PPU4</accession>
<evidence type="ECO:0000256" key="7">
    <source>
        <dbReference type="ARBA" id="ARBA00023277"/>
    </source>
</evidence>
<dbReference type="InterPro" id="IPR005850">
    <property type="entry name" value="GalP_Utransf_C"/>
</dbReference>
<proteinExistence type="inferred from homology"/>
<organism evidence="13 14">
    <name type="scientific">Caldanaerobacter subterraneus subsp. pacificus DSM 12653</name>
    <dbReference type="NCBI Taxonomy" id="391606"/>
    <lineage>
        <taxon>Bacteria</taxon>
        <taxon>Bacillati</taxon>
        <taxon>Bacillota</taxon>
        <taxon>Clostridia</taxon>
        <taxon>Thermoanaerobacterales</taxon>
        <taxon>Thermoanaerobacteraceae</taxon>
        <taxon>Caldanaerobacter</taxon>
    </lineage>
</organism>
<evidence type="ECO:0000256" key="10">
    <source>
        <dbReference type="PIRSR" id="PIRSR000808-3"/>
    </source>
</evidence>
<dbReference type="Gene3D" id="3.30.428.10">
    <property type="entry name" value="HIT-like"/>
    <property type="match status" value="2"/>
</dbReference>
<evidence type="ECO:0000259" key="12">
    <source>
        <dbReference type="Pfam" id="PF02744"/>
    </source>
</evidence>
<reference evidence="13 14" key="1">
    <citation type="submission" date="2008-07" db="EMBL/GenBank/DDBJ databases">
        <authorList>
            <person name="Gonzalez J."/>
            <person name="Sokolova T."/>
            <person name="Ferriera S."/>
            <person name="Johnson J."/>
            <person name="Kravitz S."/>
            <person name="Beeson K."/>
            <person name="Sutton G."/>
            <person name="Rogers Y.-H."/>
            <person name="Friedman R."/>
            <person name="Frazier M."/>
            <person name="Venter J.C."/>
        </authorList>
    </citation>
    <scope>NUCLEOTIDE SEQUENCE [LARGE SCALE GENOMIC DNA]</scope>
    <source>
        <strain evidence="13 14">DSM 12653</strain>
    </source>
</reference>
<dbReference type="InterPro" id="IPR053177">
    <property type="entry name" value="ADP-glucose_phosphorylase"/>
</dbReference>
<dbReference type="UniPathway" id="UPA00214"/>
<evidence type="ECO:0000256" key="6">
    <source>
        <dbReference type="ARBA" id="ARBA00023144"/>
    </source>
</evidence>
<dbReference type="AlphaFoldDB" id="A0A0F5PPU4"/>